<keyword evidence="2" id="KW-0645">Protease</keyword>
<feature type="active site" description="Charge relay system" evidence="5">
    <location>
        <position position="412"/>
    </location>
</feature>
<dbReference type="Pfam" id="PF00082">
    <property type="entry name" value="Peptidase_S8"/>
    <property type="match status" value="1"/>
</dbReference>
<dbReference type="EMBL" id="DTAI01000039">
    <property type="protein sequence ID" value="HGN36142.1"/>
    <property type="molecule type" value="Genomic_DNA"/>
</dbReference>
<dbReference type="InterPro" id="IPR015500">
    <property type="entry name" value="Peptidase_S8_subtilisin-rel"/>
</dbReference>
<keyword evidence="3" id="KW-0378">Hydrolase</keyword>
<dbReference type="PANTHER" id="PTHR43806:SF11">
    <property type="entry name" value="CEREVISIN-RELATED"/>
    <property type="match status" value="1"/>
</dbReference>
<organism evidence="7">
    <name type="scientific">Ignisphaera aggregans</name>
    <dbReference type="NCBI Taxonomy" id="334771"/>
    <lineage>
        <taxon>Archaea</taxon>
        <taxon>Thermoproteota</taxon>
        <taxon>Thermoprotei</taxon>
        <taxon>Desulfurococcales</taxon>
        <taxon>Desulfurococcaceae</taxon>
        <taxon>Ignisphaera</taxon>
    </lineage>
</organism>
<dbReference type="PRINTS" id="PR00723">
    <property type="entry name" value="SUBTILISIN"/>
</dbReference>
<evidence type="ECO:0000259" key="6">
    <source>
        <dbReference type="Pfam" id="PF00082"/>
    </source>
</evidence>
<evidence type="ECO:0000256" key="1">
    <source>
        <dbReference type="ARBA" id="ARBA00011073"/>
    </source>
</evidence>
<sequence length="497" mass="54183">MKNPRFTNMVVVSMLCLLVLMWLAPLMEAEASTKNNGVVIVEIVFSRSIAEDDILMIRKLGGKVIYIFNEINGIAVAINVNKLDNLRNLDGVSNMDIAGIVETLSEAIPSDCTLHHSRFSWNLDLVNIPTVHEYYKLDGSGVYIAVLDTGLEPQWRSYFPEDRVVSEFGAAFLGAMATAYWVTGEVLNRNAWEADTNGHGMHVISTIIGFNVYGFYRVDGVAPGARIIPVKVLSNAGWGFSTDVAAGIMYIARLYVAEKESGGDVLPPKGIVNPIIISMSLGGARLTPLEKAAIDYAIQKGVFIVAAAGNRGELGMDYPGAYEPVISVGAAGWIGEWSIPGWWWRADVPEGEDLKGQVYVAEFSGREKENQDLDVLAPGSWVVGPYTAYGAAHPPYWANGKPGQYYYLGGTSMATPHVSGILALVLQKDLEDNGEIDLDQEKAESLLEESTYSIEWYDATVIDPFGRQIVLKWDSSAIGSGLIQADKAIENLGQFIN</sequence>
<evidence type="ECO:0000256" key="2">
    <source>
        <dbReference type="ARBA" id="ARBA00022670"/>
    </source>
</evidence>
<reference evidence="7" key="1">
    <citation type="journal article" date="2020" name="mSystems">
        <title>Genome- and Community-Level Interaction Insights into Carbon Utilization and Element Cycling Functions of Hydrothermarchaeota in Hydrothermal Sediment.</title>
        <authorList>
            <person name="Zhou Z."/>
            <person name="Liu Y."/>
            <person name="Xu W."/>
            <person name="Pan J."/>
            <person name="Luo Z.H."/>
            <person name="Li M."/>
        </authorList>
    </citation>
    <scope>NUCLEOTIDE SEQUENCE [LARGE SCALE GENOMIC DNA]</scope>
    <source>
        <strain evidence="7">SpSt-618</strain>
    </source>
</reference>
<dbReference type="Gene3D" id="3.40.50.200">
    <property type="entry name" value="Peptidase S8/S53 domain"/>
    <property type="match status" value="1"/>
</dbReference>
<comment type="similarity">
    <text evidence="1">Belongs to the peptidase S8 family.</text>
</comment>
<accession>A0A7J3I644</accession>
<proteinExistence type="inferred from homology"/>
<dbReference type="SUPFAM" id="SSF52743">
    <property type="entry name" value="Subtilisin-like"/>
    <property type="match status" value="1"/>
</dbReference>
<dbReference type="GO" id="GO:0006508">
    <property type="term" value="P:proteolysis"/>
    <property type="evidence" value="ECO:0007669"/>
    <property type="project" value="UniProtKB-KW"/>
</dbReference>
<gene>
    <name evidence="7" type="ORF">ENT87_01115</name>
</gene>
<dbReference type="InterPro" id="IPR050131">
    <property type="entry name" value="Peptidase_S8_subtilisin-like"/>
</dbReference>
<protein>
    <recommendedName>
        <fullName evidence="6">Peptidase S8/S53 domain-containing protein</fullName>
    </recommendedName>
</protein>
<dbReference type="AlphaFoldDB" id="A0A7J3I644"/>
<dbReference type="PROSITE" id="PS51892">
    <property type="entry name" value="SUBTILASE"/>
    <property type="match status" value="1"/>
</dbReference>
<evidence type="ECO:0000256" key="5">
    <source>
        <dbReference type="PIRSR" id="PIRSR615500-1"/>
    </source>
</evidence>
<dbReference type="InterPro" id="IPR023828">
    <property type="entry name" value="Peptidase_S8_Ser-AS"/>
</dbReference>
<keyword evidence="4" id="KW-0720">Serine protease</keyword>
<evidence type="ECO:0000313" key="7">
    <source>
        <dbReference type="EMBL" id="HGN36142.1"/>
    </source>
</evidence>
<evidence type="ECO:0000256" key="3">
    <source>
        <dbReference type="ARBA" id="ARBA00022801"/>
    </source>
</evidence>
<feature type="active site" description="Charge relay system" evidence="5">
    <location>
        <position position="199"/>
    </location>
</feature>
<dbReference type="PROSITE" id="PS00138">
    <property type="entry name" value="SUBTILASE_SER"/>
    <property type="match status" value="1"/>
</dbReference>
<evidence type="ECO:0000256" key="4">
    <source>
        <dbReference type="ARBA" id="ARBA00022825"/>
    </source>
</evidence>
<feature type="active site" description="Charge relay system" evidence="5">
    <location>
        <position position="148"/>
    </location>
</feature>
<name>A0A7J3I644_9CREN</name>
<feature type="domain" description="Peptidase S8/S53" evidence="6">
    <location>
        <begin position="139"/>
        <end position="430"/>
    </location>
</feature>
<dbReference type="InterPro" id="IPR036852">
    <property type="entry name" value="Peptidase_S8/S53_dom_sf"/>
</dbReference>
<dbReference type="GO" id="GO:0004252">
    <property type="term" value="F:serine-type endopeptidase activity"/>
    <property type="evidence" value="ECO:0007669"/>
    <property type="project" value="InterPro"/>
</dbReference>
<comment type="caution">
    <text evidence="7">The sequence shown here is derived from an EMBL/GenBank/DDBJ whole genome shotgun (WGS) entry which is preliminary data.</text>
</comment>
<dbReference type="PANTHER" id="PTHR43806">
    <property type="entry name" value="PEPTIDASE S8"/>
    <property type="match status" value="1"/>
</dbReference>
<dbReference type="InterPro" id="IPR000209">
    <property type="entry name" value="Peptidase_S8/S53_dom"/>
</dbReference>